<protein>
    <submittedName>
        <fullName evidence="2">Uncharacterized protein</fullName>
    </submittedName>
</protein>
<name>A0A164GEK6_9CRUS</name>
<keyword evidence="1" id="KW-0472">Membrane</keyword>
<keyword evidence="1" id="KW-0812">Transmembrane</keyword>
<keyword evidence="1" id="KW-1133">Transmembrane helix</keyword>
<accession>A0A164GEK6</accession>
<gene>
    <name evidence="2" type="ORF">APZ42_005514</name>
</gene>
<organism evidence="2 3">
    <name type="scientific">Daphnia magna</name>
    <dbReference type="NCBI Taxonomy" id="35525"/>
    <lineage>
        <taxon>Eukaryota</taxon>
        <taxon>Metazoa</taxon>
        <taxon>Ecdysozoa</taxon>
        <taxon>Arthropoda</taxon>
        <taxon>Crustacea</taxon>
        <taxon>Branchiopoda</taxon>
        <taxon>Diplostraca</taxon>
        <taxon>Cladocera</taxon>
        <taxon>Anomopoda</taxon>
        <taxon>Daphniidae</taxon>
        <taxon>Daphnia</taxon>
    </lineage>
</organism>
<evidence type="ECO:0000256" key="1">
    <source>
        <dbReference type="SAM" id="Phobius"/>
    </source>
</evidence>
<reference evidence="2 3" key="1">
    <citation type="submission" date="2016-03" db="EMBL/GenBank/DDBJ databases">
        <title>EvidentialGene: Evidence-directed Construction of Genes on Genomes.</title>
        <authorList>
            <person name="Gilbert D.G."/>
            <person name="Choi J.-H."/>
            <person name="Mockaitis K."/>
            <person name="Colbourne J."/>
            <person name="Pfrender M."/>
        </authorList>
    </citation>
    <scope>NUCLEOTIDE SEQUENCE [LARGE SCALE GENOMIC DNA]</scope>
    <source>
        <strain evidence="2 3">Xinb3</strain>
        <tissue evidence="2">Complete organism</tissue>
    </source>
</reference>
<keyword evidence="3" id="KW-1185">Reference proteome</keyword>
<dbReference type="Proteomes" id="UP000076858">
    <property type="component" value="Unassembled WGS sequence"/>
</dbReference>
<sequence>MEKTKMLKLPAVIINVPYMFSDDFRNFSWISLKVGRRFLKHLFCSLENLRLAAIVACFLFCFRFNMFLLWMILKFHSRFWQ</sequence>
<feature type="transmembrane region" description="Helical" evidence="1">
    <location>
        <begin position="51"/>
        <end position="73"/>
    </location>
</feature>
<dbReference type="EMBL" id="LRGB01015528">
    <property type="protein sequence ID" value="KZR98868.1"/>
    <property type="molecule type" value="Genomic_DNA"/>
</dbReference>
<dbReference type="AlphaFoldDB" id="A0A164GEK6"/>
<evidence type="ECO:0000313" key="2">
    <source>
        <dbReference type="EMBL" id="KZR98868.1"/>
    </source>
</evidence>
<proteinExistence type="predicted"/>
<comment type="caution">
    <text evidence="2">The sequence shown here is derived from an EMBL/GenBank/DDBJ whole genome shotgun (WGS) entry which is preliminary data.</text>
</comment>
<evidence type="ECO:0000313" key="3">
    <source>
        <dbReference type="Proteomes" id="UP000076858"/>
    </source>
</evidence>